<name>A0A9Q1IP28_SYNKA</name>
<feature type="compositionally biased region" description="Basic and acidic residues" evidence="1">
    <location>
        <begin position="70"/>
        <end position="81"/>
    </location>
</feature>
<dbReference type="EMBL" id="JAINUF010000010">
    <property type="protein sequence ID" value="KAJ8347910.1"/>
    <property type="molecule type" value="Genomic_DNA"/>
</dbReference>
<organism evidence="2 3">
    <name type="scientific">Synaphobranchus kaupii</name>
    <name type="common">Kaup's arrowtooth eel</name>
    <dbReference type="NCBI Taxonomy" id="118154"/>
    <lineage>
        <taxon>Eukaryota</taxon>
        <taxon>Metazoa</taxon>
        <taxon>Chordata</taxon>
        <taxon>Craniata</taxon>
        <taxon>Vertebrata</taxon>
        <taxon>Euteleostomi</taxon>
        <taxon>Actinopterygii</taxon>
        <taxon>Neopterygii</taxon>
        <taxon>Teleostei</taxon>
        <taxon>Anguilliformes</taxon>
        <taxon>Synaphobranchidae</taxon>
        <taxon>Synaphobranchus</taxon>
    </lineage>
</organism>
<dbReference type="Proteomes" id="UP001152622">
    <property type="component" value="Chromosome 10"/>
</dbReference>
<proteinExistence type="predicted"/>
<dbReference type="AlphaFoldDB" id="A0A9Q1IP28"/>
<reference evidence="2" key="1">
    <citation type="journal article" date="2023" name="Science">
        <title>Genome structures resolve the early diversification of teleost fishes.</title>
        <authorList>
            <person name="Parey E."/>
            <person name="Louis A."/>
            <person name="Montfort J."/>
            <person name="Bouchez O."/>
            <person name="Roques C."/>
            <person name="Iampietro C."/>
            <person name="Lluch J."/>
            <person name="Castinel A."/>
            <person name="Donnadieu C."/>
            <person name="Desvignes T."/>
            <person name="Floi Bucao C."/>
            <person name="Jouanno E."/>
            <person name="Wen M."/>
            <person name="Mejri S."/>
            <person name="Dirks R."/>
            <person name="Jansen H."/>
            <person name="Henkel C."/>
            <person name="Chen W.J."/>
            <person name="Zahm M."/>
            <person name="Cabau C."/>
            <person name="Klopp C."/>
            <person name="Thompson A.W."/>
            <person name="Robinson-Rechavi M."/>
            <person name="Braasch I."/>
            <person name="Lecointre G."/>
            <person name="Bobe J."/>
            <person name="Postlethwait J.H."/>
            <person name="Berthelot C."/>
            <person name="Roest Crollius H."/>
            <person name="Guiguen Y."/>
        </authorList>
    </citation>
    <scope>NUCLEOTIDE SEQUENCE</scope>
    <source>
        <strain evidence="2">WJC10195</strain>
    </source>
</reference>
<keyword evidence="3" id="KW-1185">Reference proteome</keyword>
<evidence type="ECO:0000256" key="1">
    <source>
        <dbReference type="SAM" id="MobiDB-lite"/>
    </source>
</evidence>
<evidence type="ECO:0000313" key="3">
    <source>
        <dbReference type="Proteomes" id="UP001152622"/>
    </source>
</evidence>
<feature type="compositionally biased region" description="Polar residues" evidence="1">
    <location>
        <begin position="8"/>
        <end position="29"/>
    </location>
</feature>
<feature type="region of interest" description="Disordered" evidence="1">
    <location>
        <begin position="1"/>
        <end position="90"/>
    </location>
</feature>
<sequence length="137" mass="14153">MLGEHGPGNSNSSLRSRPNGNHTGPTQLRPSCCASKWSDDQSLGPAVLVPPPKRGSARDQGPSRSPATHPRSERRGKEPGKYGRAGPRGGFLPALSLCETETASAARAAMCAAEPALARAAAAGGRASARINYARRA</sequence>
<evidence type="ECO:0000313" key="2">
    <source>
        <dbReference type="EMBL" id="KAJ8347910.1"/>
    </source>
</evidence>
<comment type="caution">
    <text evidence="2">The sequence shown here is derived from an EMBL/GenBank/DDBJ whole genome shotgun (WGS) entry which is preliminary data.</text>
</comment>
<protein>
    <submittedName>
        <fullName evidence="2">Uncharacterized protein</fullName>
    </submittedName>
</protein>
<accession>A0A9Q1IP28</accession>
<gene>
    <name evidence="2" type="ORF">SKAU_G00264990</name>
</gene>